<dbReference type="SUPFAM" id="SSF55469">
    <property type="entry name" value="FMN-dependent nitroreductase-like"/>
    <property type="match status" value="1"/>
</dbReference>
<dbReference type="InterPro" id="IPR000415">
    <property type="entry name" value="Nitroreductase-like"/>
</dbReference>
<dbReference type="Pfam" id="PF00881">
    <property type="entry name" value="Nitroreductase"/>
    <property type="match status" value="1"/>
</dbReference>
<proteinExistence type="predicted"/>
<sequence length="201" mass="23255">MMERSFSEALKQRRTYYSITNQSPISDQEIECIVNMTVRHVPSAFNSQTTRVVLLLGESHKKLWQIVKDTLKKIVPAEAFAKTEEKIDHSFACGYGTVLFFEDQKVVKGLQEAFPSYQENFPGWSLQTSAMHQLAIWVMLEDVGFGASLQHYNPLIDEEVRRAWNLPEHWHLIAEMPFGLPIGKPGEKEFQPLEERVRIFK</sequence>
<evidence type="ECO:0000313" key="6">
    <source>
        <dbReference type="Proteomes" id="UP000183766"/>
    </source>
</evidence>
<keyword evidence="3" id="KW-0560">Oxidoreductase</keyword>
<gene>
    <name evidence="5" type="ORF">SAMN05216250_11010</name>
</gene>
<dbReference type="Proteomes" id="UP000183766">
    <property type="component" value="Unassembled WGS sequence"/>
</dbReference>
<dbReference type="AlphaFoldDB" id="A0A174IQ60"/>
<dbReference type="GO" id="GO:0034599">
    <property type="term" value="P:cellular response to oxidative stress"/>
    <property type="evidence" value="ECO:0007669"/>
    <property type="project" value="InterPro"/>
</dbReference>
<dbReference type="Gene3D" id="3.40.109.10">
    <property type="entry name" value="NADH Oxidase"/>
    <property type="match status" value="1"/>
</dbReference>
<evidence type="ECO:0000259" key="4">
    <source>
        <dbReference type="Pfam" id="PF00881"/>
    </source>
</evidence>
<reference evidence="5 6" key="1">
    <citation type="submission" date="2016-10" db="EMBL/GenBank/DDBJ databases">
        <authorList>
            <person name="de Groot N.N."/>
        </authorList>
    </citation>
    <scope>NUCLEOTIDE SEQUENCE [LARGE SCALE GENOMIC DNA]</scope>
    <source>
        <strain evidence="5 6">NLAE-zl-C202</strain>
    </source>
</reference>
<comment type="subcellular location">
    <subcellularLocation>
        <location evidence="1">Cytoplasm</location>
    </subcellularLocation>
</comment>
<dbReference type="GO" id="GO:0016491">
    <property type="term" value="F:oxidoreductase activity"/>
    <property type="evidence" value="ECO:0007669"/>
    <property type="project" value="UniProtKB-KW"/>
</dbReference>
<dbReference type="CDD" id="cd02140">
    <property type="entry name" value="Frm2-like"/>
    <property type="match status" value="1"/>
</dbReference>
<dbReference type="PANTHER" id="PTHR43035:SF1">
    <property type="entry name" value="FATTY ACID REPRESSION MUTANT PROTEIN 2-RELATED"/>
    <property type="match status" value="1"/>
</dbReference>
<evidence type="ECO:0000313" key="5">
    <source>
        <dbReference type="EMBL" id="SFM76886.1"/>
    </source>
</evidence>
<accession>A0A174IQ60</accession>
<dbReference type="InterPro" id="IPR029479">
    <property type="entry name" value="Nitroreductase"/>
</dbReference>
<dbReference type="InterPro" id="IPR033877">
    <property type="entry name" value="Frm2/Hbn1"/>
</dbReference>
<keyword evidence="2" id="KW-0963">Cytoplasm</keyword>
<evidence type="ECO:0000256" key="1">
    <source>
        <dbReference type="ARBA" id="ARBA00004496"/>
    </source>
</evidence>
<evidence type="ECO:0000256" key="2">
    <source>
        <dbReference type="ARBA" id="ARBA00022490"/>
    </source>
</evidence>
<dbReference type="GO" id="GO:0005737">
    <property type="term" value="C:cytoplasm"/>
    <property type="evidence" value="ECO:0007669"/>
    <property type="project" value="UniProtKB-SubCell"/>
</dbReference>
<dbReference type="EMBL" id="FOUM01000010">
    <property type="protein sequence ID" value="SFM76886.1"/>
    <property type="molecule type" value="Genomic_DNA"/>
</dbReference>
<dbReference type="FunFam" id="3.40.109.10:FF:000001">
    <property type="entry name" value="Nitroreductase family"/>
    <property type="match status" value="1"/>
</dbReference>
<evidence type="ECO:0000256" key="3">
    <source>
        <dbReference type="ARBA" id="ARBA00023002"/>
    </source>
</evidence>
<protein>
    <recommendedName>
        <fullName evidence="4">Nitroreductase domain-containing protein</fullName>
    </recommendedName>
</protein>
<name>A0A174IQ60_9BACE</name>
<organism evidence="5 6">
    <name type="scientific">Bacteroides xylanisolvens</name>
    <dbReference type="NCBI Taxonomy" id="371601"/>
    <lineage>
        <taxon>Bacteria</taxon>
        <taxon>Pseudomonadati</taxon>
        <taxon>Bacteroidota</taxon>
        <taxon>Bacteroidia</taxon>
        <taxon>Bacteroidales</taxon>
        <taxon>Bacteroidaceae</taxon>
        <taxon>Bacteroides</taxon>
    </lineage>
</organism>
<dbReference type="PANTHER" id="PTHR43035">
    <property type="entry name" value="FATTY ACID REPRESSION MUTANT PROTEIN 2-RELATED"/>
    <property type="match status" value="1"/>
</dbReference>
<feature type="domain" description="Nitroreductase" evidence="4">
    <location>
        <begin position="10"/>
        <end position="179"/>
    </location>
</feature>